<accession>F0XKX7</accession>
<dbReference type="SUPFAM" id="SSF51395">
    <property type="entry name" value="FMN-linked oxidoreductases"/>
    <property type="match status" value="1"/>
</dbReference>
<dbReference type="PANTHER" id="PTHR22893:SF91">
    <property type="entry name" value="NADPH DEHYDROGENASE 2-RELATED"/>
    <property type="match status" value="1"/>
</dbReference>
<dbReference type="GO" id="GO:0003959">
    <property type="term" value="F:NADPH dehydrogenase activity"/>
    <property type="evidence" value="ECO:0007669"/>
    <property type="project" value="TreeGrafter"/>
</dbReference>
<dbReference type="FunFam" id="3.20.20.70:FF:000138">
    <property type="entry name" value="NADPH dehydrogenase 1"/>
    <property type="match status" value="1"/>
</dbReference>
<dbReference type="RefSeq" id="XP_014171220.1">
    <property type="nucleotide sequence ID" value="XM_014315745.1"/>
</dbReference>
<feature type="domain" description="NADH:flavin oxidoreductase/NADH oxidase N-terminal" evidence="2">
    <location>
        <begin position="12"/>
        <end position="351"/>
    </location>
</feature>
<dbReference type="GeneID" id="25981834"/>
<dbReference type="OrthoDB" id="276546at2759"/>
<keyword evidence="1" id="KW-0285">Flavoprotein</keyword>
<evidence type="ECO:0000313" key="3">
    <source>
        <dbReference type="EMBL" id="EFX01738.1"/>
    </source>
</evidence>
<dbReference type="Pfam" id="PF00724">
    <property type="entry name" value="Oxidored_FMN"/>
    <property type="match status" value="1"/>
</dbReference>
<reference evidence="3 4" key="1">
    <citation type="journal article" date="2011" name="Proc. Natl. Acad. Sci. U.S.A.">
        <title>Genome and transcriptome analyses of the mountain pine beetle-fungal symbiont Grosmannia clavigera, a lodgepole pine pathogen.</title>
        <authorList>
            <person name="DiGuistini S."/>
            <person name="Wang Y."/>
            <person name="Liao N.Y."/>
            <person name="Taylor G."/>
            <person name="Tanguay P."/>
            <person name="Feau N."/>
            <person name="Henrissat B."/>
            <person name="Chan S.K."/>
            <person name="Hesse-Orce U."/>
            <person name="Alamouti S.M."/>
            <person name="Tsui C.K.M."/>
            <person name="Docking R.T."/>
            <person name="Levasseur A."/>
            <person name="Haridas S."/>
            <person name="Robertson G."/>
            <person name="Birol I."/>
            <person name="Holt R.A."/>
            <person name="Marra M.A."/>
            <person name="Hamelin R.C."/>
            <person name="Hirst M."/>
            <person name="Jones S.J.M."/>
            <person name="Bohlmann J."/>
            <person name="Breuil C."/>
        </authorList>
    </citation>
    <scope>NUCLEOTIDE SEQUENCE [LARGE SCALE GENOMIC DNA]</scope>
    <source>
        <strain evidence="4">kw1407 / UAMH 11150</strain>
    </source>
</reference>
<evidence type="ECO:0000259" key="2">
    <source>
        <dbReference type="Pfam" id="PF00724"/>
    </source>
</evidence>
<dbReference type="AlphaFoldDB" id="F0XKX7"/>
<dbReference type="InParanoid" id="F0XKX7"/>
<proteinExistence type="predicted"/>
<dbReference type="FunCoup" id="F0XKX7">
    <property type="interactions" value="703"/>
</dbReference>
<dbReference type="InterPro" id="IPR045247">
    <property type="entry name" value="Oye-like"/>
</dbReference>
<dbReference type="GO" id="GO:0010181">
    <property type="term" value="F:FMN binding"/>
    <property type="evidence" value="ECO:0007669"/>
    <property type="project" value="InterPro"/>
</dbReference>
<dbReference type="CDD" id="cd02933">
    <property type="entry name" value="OYE_like_FMN"/>
    <property type="match status" value="1"/>
</dbReference>
<dbReference type="PANTHER" id="PTHR22893">
    <property type="entry name" value="NADH OXIDOREDUCTASE-RELATED"/>
    <property type="match status" value="1"/>
</dbReference>
<dbReference type="InterPro" id="IPR001155">
    <property type="entry name" value="OxRdtase_FMN_N"/>
</dbReference>
<evidence type="ECO:0000256" key="1">
    <source>
        <dbReference type="ARBA" id="ARBA00022630"/>
    </source>
</evidence>
<evidence type="ECO:0000313" key="4">
    <source>
        <dbReference type="Proteomes" id="UP000007796"/>
    </source>
</evidence>
<dbReference type="STRING" id="655863.F0XKX7"/>
<dbReference type="EMBL" id="GL629788">
    <property type="protein sequence ID" value="EFX01738.1"/>
    <property type="molecule type" value="Genomic_DNA"/>
</dbReference>
<dbReference type="HOGENOM" id="CLU_012153_0_0_1"/>
<dbReference type="InterPro" id="IPR013785">
    <property type="entry name" value="Aldolase_TIM"/>
</dbReference>
<sequence length="384" mass="41960">MTIHIRPSESRLFKPLKVGNETLQSRIVLAPLTRYRNSEENVPLPIMTKYYADRGCVPGTLVISEATGPTKADEERPNAPGISSESQVEMWSKITDAVHANDSFFFQQIWGLGRSADPAYLKKRGLDYVSSSAVAMAGKSATPRAMTDAEIEAFIDSFVAGAKNAIRAGADGVEVHGAHGYLIDQFLSDTVNQRTDRWGGSIENRARLLLEVVRRTAAAIGAERLAVRLSPFAGYQGALKSDIVSTYSYVVAELKKLSKPLAYLSLVEARGDPEVLVLGVPGINLEKTLDFILEAWDNTSPVIVAGAYTPETAAAAVEGRYAKWDVLVAFGRLFLANPDLVFRIQHDLPLNAYDRSTFYVPGSDTGYNSYPFSPDFLAQKTSRS</sequence>
<gene>
    <name evidence="3" type="ORF">CMQ_8204</name>
</gene>
<dbReference type="Proteomes" id="UP000007796">
    <property type="component" value="Unassembled WGS sequence"/>
</dbReference>
<name>F0XKX7_GROCL</name>
<dbReference type="Gene3D" id="3.20.20.70">
    <property type="entry name" value="Aldolase class I"/>
    <property type="match status" value="1"/>
</dbReference>
<protein>
    <submittedName>
        <fullName evidence="3">NADH:flavin oxidoreductase NADH oxidase family protein</fullName>
    </submittedName>
</protein>
<keyword evidence="4" id="KW-1185">Reference proteome</keyword>
<organism evidence="4">
    <name type="scientific">Grosmannia clavigera (strain kw1407 / UAMH 11150)</name>
    <name type="common">Blue stain fungus</name>
    <name type="synonym">Graphiocladiella clavigera</name>
    <dbReference type="NCBI Taxonomy" id="655863"/>
    <lineage>
        <taxon>Eukaryota</taxon>
        <taxon>Fungi</taxon>
        <taxon>Dikarya</taxon>
        <taxon>Ascomycota</taxon>
        <taxon>Pezizomycotina</taxon>
        <taxon>Sordariomycetes</taxon>
        <taxon>Sordariomycetidae</taxon>
        <taxon>Ophiostomatales</taxon>
        <taxon>Ophiostomataceae</taxon>
        <taxon>Leptographium</taxon>
    </lineage>
</organism>
<dbReference type="eggNOG" id="KOG0134">
    <property type="taxonomic scope" value="Eukaryota"/>
</dbReference>